<dbReference type="EMBL" id="PEDF01000052">
    <property type="protein sequence ID" value="RFZ43241.1"/>
    <property type="molecule type" value="Genomic_DNA"/>
</dbReference>
<dbReference type="Proteomes" id="UP000257451">
    <property type="component" value="Unassembled WGS sequence"/>
</dbReference>
<dbReference type="RefSeq" id="WP_015354875.1">
    <property type="nucleotide sequence ID" value="NZ_BQLA01000193.1"/>
</dbReference>
<protein>
    <submittedName>
        <fullName evidence="1">Uncharacterized protein</fullName>
    </submittedName>
</protein>
<dbReference type="AlphaFoldDB" id="A0A2Z5YBF1"/>
<comment type="caution">
    <text evidence="1">The sequence shown here is derived from an EMBL/GenBank/DDBJ whole genome shotgun (WGS) entry which is preliminary data.</text>
</comment>
<dbReference type="GeneID" id="52129227"/>
<sequence>MTVILPYLTIAGMLALVLFPLIVPALITLVHTVTDPGSRAARYLRRTRSQGLAVPEAG</sequence>
<reference evidence="1 2" key="1">
    <citation type="journal article" date="2018" name="Sci. Rep.">
        <title>Extensive genomic diversity among Mycobacterium marinum strains revealed by whole genome sequencing.</title>
        <authorList>
            <person name="Das S."/>
            <person name="Pettersson B.M."/>
            <person name="Behra P.R."/>
            <person name="Mallick A."/>
            <person name="Cheramie M."/>
            <person name="Ramesh M."/>
            <person name="Shirreff L."/>
            <person name="DuCote T."/>
            <person name="Dasgupta S."/>
            <person name="Ennis D.G."/>
            <person name="Kirsebom L.A."/>
        </authorList>
    </citation>
    <scope>NUCLEOTIDE SEQUENCE [LARGE SCALE GENOMIC DNA]</scope>
    <source>
        <strain evidence="1 2">Davis1</strain>
    </source>
</reference>
<evidence type="ECO:0000313" key="1">
    <source>
        <dbReference type="EMBL" id="RFZ43241.1"/>
    </source>
</evidence>
<organism evidence="1 2">
    <name type="scientific">Mycobacterium marinum</name>
    <dbReference type="NCBI Taxonomy" id="1781"/>
    <lineage>
        <taxon>Bacteria</taxon>
        <taxon>Bacillati</taxon>
        <taxon>Actinomycetota</taxon>
        <taxon>Actinomycetes</taxon>
        <taxon>Mycobacteriales</taxon>
        <taxon>Mycobacteriaceae</taxon>
        <taxon>Mycobacterium</taxon>
        <taxon>Mycobacterium ulcerans group</taxon>
    </lineage>
</organism>
<gene>
    <name evidence="1" type="ORF">DAVIS_01988</name>
</gene>
<name>A0A2Z5YBF1_MYCMR</name>
<evidence type="ECO:0000313" key="2">
    <source>
        <dbReference type="Proteomes" id="UP000257451"/>
    </source>
</evidence>
<proteinExistence type="predicted"/>
<accession>A0A2Z5YBF1</accession>